<evidence type="ECO:0000313" key="7">
    <source>
        <dbReference type="EMBL" id="MFD2415650.1"/>
    </source>
</evidence>
<feature type="transmembrane region" description="Helical" evidence="5">
    <location>
        <begin position="73"/>
        <end position="91"/>
    </location>
</feature>
<reference evidence="8" key="1">
    <citation type="journal article" date="2019" name="Int. J. Syst. Evol. Microbiol.">
        <title>The Global Catalogue of Microorganisms (GCM) 10K type strain sequencing project: providing services to taxonomists for standard genome sequencing and annotation.</title>
        <authorList>
            <consortium name="The Broad Institute Genomics Platform"/>
            <consortium name="The Broad Institute Genome Sequencing Center for Infectious Disease"/>
            <person name="Wu L."/>
            <person name="Ma J."/>
        </authorList>
    </citation>
    <scope>NUCLEOTIDE SEQUENCE [LARGE SCALE GENOMIC DNA]</scope>
    <source>
        <strain evidence="8">CGMCC 4.7645</strain>
    </source>
</reference>
<keyword evidence="4 5" id="KW-0472">Membrane</keyword>
<keyword evidence="8" id="KW-1185">Reference proteome</keyword>
<evidence type="ECO:0000256" key="2">
    <source>
        <dbReference type="ARBA" id="ARBA00022692"/>
    </source>
</evidence>
<dbReference type="InterPro" id="IPR036927">
    <property type="entry name" value="Cyt_c_oxase-like_su1_sf"/>
</dbReference>
<accession>A0ABW5FKW5</accession>
<comment type="subcellular location">
    <subcellularLocation>
        <location evidence="1">Endomembrane system</location>
        <topology evidence="1">Multi-pass membrane protein</topology>
    </subcellularLocation>
</comment>
<evidence type="ECO:0000256" key="5">
    <source>
        <dbReference type="SAM" id="Phobius"/>
    </source>
</evidence>
<evidence type="ECO:0000256" key="1">
    <source>
        <dbReference type="ARBA" id="ARBA00004127"/>
    </source>
</evidence>
<proteinExistence type="predicted"/>
<name>A0ABW5FKW5_9PSEU</name>
<evidence type="ECO:0000256" key="4">
    <source>
        <dbReference type="ARBA" id="ARBA00023136"/>
    </source>
</evidence>
<comment type="caution">
    <text evidence="7">The sequence shown here is derived from an EMBL/GenBank/DDBJ whole genome shotgun (WGS) entry which is preliminary data.</text>
</comment>
<dbReference type="InterPro" id="IPR003807">
    <property type="entry name" value="DUF202"/>
</dbReference>
<keyword evidence="2 5" id="KW-0812">Transmembrane</keyword>
<keyword evidence="3 5" id="KW-1133">Transmembrane helix</keyword>
<organism evidence="7 8">
    <name type="scientific">Amycolatopsis pigmentata</name>
    <dbReference type="NCBI Taxonomy" id="450801"/>
    <lineage>
        <taxon>Bacteria</taxon>
        <taxon>Bacillati</taxon>
        <taxon>Actinomycetota</taxon>
        <taxon>Actinomycetes</taxon>
        <taxon>Pseudonocardiales</taxon>
        <taxon>Pseudonocardiaceae</taxon>
        <taxon>Amycolatopsis</taxon>
    </lineage>
</organism>
<dbReference type="Pfam" id="PF02656">
    <property type="entry name" value="DUF202"/>
    <property type="match status" value="1"/>
</dbReference>
<dbReference type="RefSeq" id="WP_378261630.1">
    <property type="nucleotide sequence ID" value="NZ_JBHUKR010000004.1"/>
</dbReference>
<dbReference type="Proteomes" id="UP001597417">
    <property type="component" value="Unassembled WGS sequence"/>
</dbReference>
<dbReference type="EMBL" id="JBHUKR010000004">
    <property type="protein sequence ID" value="MFD2415650.1"/>
    <property type="molecule type" value="Genomic_DNA"/>
</dbReference>
<sequence length="94" mass="10044">MTARDRGLQPERTTLAWQRTGLSAAVVAVLELRSGIGAGSLFDVVAGCCALVVVVLTWVAGRRPGVNRRLLPLTAWATVATAFLVTVRLLWTAK</sequence>
<evidence type="ECO:0000313" key="8">
    <source>
        <dbReference type="Proteomes" id="UP001597417"/>
    </source>
</evidence>
<feature type="domain" description="DUF202" evidence="6">
    <location>
        <begin position="5"/>
        <end position="63"/>
    </location>
</feature>
<protein>
    <submittedName>
        <fullName evidence="7">DUF202 domain-containing protein</fullName>
    </submittedName>
</protein>
<evidence type="ECO:0000256" key="3">
    <source>
        <dbReference type="ARBA" id="ARBA00022989"/>
    </source>
</evidence>
<gene>
    <name evidence="7" type="ORF">ACFSXZ_04835</name>
</gene>
<dbReference type="SUPFAM" id="SSF81442">
    <property type="entry name" value="Cytochrome c oxidase subunit I-like"/>
    <property type="match status" value="1"/>
</dbReference>
<feature type="transmembrane region" description="Helical" evidence="5">
    <location>
        <begin position="41"/>
        <end position="61"/>
    </location>
</feature>
<evidence type="ECO:0000259" key="6">
    <source>
        <dbReference type="Pfam" id="PF02656"/>
    </source>
</evidence>